<evidence type="ECO:0000313" key="3">
    <source>
        <dbReference type="Proteomes" id="UP000679691"/>
    </source>
</evidence>
<comment type="caution">
    <text evidence="2">The sequence shown here is derived from an EMBL/GenBank/DDBJ whole genome shotgun (WGS) entry which is preliminary data.</text>
</comment>
<dbReference type="AlphaFoldDB" id="A0A8T4HCE0"/>
<name>A0A8T4HCE0_9SPHI</name>
<evidence type="ECO:0000313" key="2">
    <source>
        <dbReference type="EMBL" id="MBP3942441.1"/>
    </source>
</evidence>
<evidence type="ECO:0000259" key="1">
    <source>
        <dbReference type="Pfam" id="PF04187"/>
    </source>
</evidence>
<dbReference type="CDD" id="cd14727">
    <property type="entry name" value="ChanN-like"/>
    <property type="match status" value="1"/>
</dbReference>
<dbReference type="InterPro" id="IPR016773">
    <property type="entry name" value="Fe3_uptake_reg_CjrA_prd"/>
</dbReference>
<protein>
    <submittedName>
        <fullName evidence="2">ChaN family lipoprotein</fullName>
    </submittedName>
</protein>
<sequence>MKKLFIILLMLPLFTQAQNKDYRIYAVAKQQEITVSQLVSELKQADVIFFGEEHQDSIAHLLELALLKGLHQQQPKVTLSMEMFQTDVQPILNEYLQDLISEKNMIQEARAWSNYKDYSPLVAYAKKQGIPILAANAPSRYTNRVTRLGLQSLSQLSEDAKAWLAPLPIDTLTGAYYEKFVSLLGGHSSLGSFQLYQSQNLWDATMAWQLATHKKLQQQQQILHINGKFHSDERLGTYLQLQRYAPQYKLQTISCMPVEAYPPPAWQQWQSIADYIILTQSATID</sequence>
<dbReference type="Gene3D" id="3.40.50.11550">
    <property type="match status" value="1"/>
</dbReference>
<dbReference type="RefSeq" id="WP_353545923.1">
    <property type="nucleotide sequence ID" value="NZ_JAGKSB010000002.1"/>
</dbReference>
<dbReference type="Proteomes" id="UP000679691">
    <property type="component" value="Unassembled WGS sequence"/>
</dbReference>
<dbReference type="EMBL" id="JAGKSB010000002">
    <property type="protein sequence ID" value="MBP3942441.1"/>
    <property type="molecule type" value="Genomic_DNA"/>
</dbReference>
<proteinExistence type="predicted"/>
<feature type="domain" description="Haem-binding uptake Tiki superfamily ChaN" evidence="1">
    <location>
        <begin position="38"/>
        <end position="241"/>
    </location>
</feature>
<gene>
    <name evidence="2" type="ORF">J5U18_02490</name>
</gene>
<dbReference type="PIRSF" id="PIRSF020419">
    <property type="entry name" value="Fe_uptake_reg_CjrA_prd"/>
    <property type="match status" value="1"/>
</dbReference>
<dbReference type="SUPFAM" id="SSF159501">
    <property type="entry name" value="EreA/ChaN-like"/>
    <property type="match status" value="1"/>
</dbReference>
<organism evidence="2 3">
    <name type="scientific">Rhinopithecimicrobium faecis</name>
    <dbReference type="NCBI Taxonomy" id="2820698"/>
    <lineage>
        <taxon>Bacteria</taxon>
        <taxon>Pseudomonadati</taxon>
        <taxon>Bacteroidota</taxon>
        <taxon>Sphingobacteriia</taxon>
        <taxon>Sphingobacteriales</taxon>
        <taxon>Sphingobacteriaceae</taxon>
        <taxon>Rhinopithecimicrobium</taxon>
    </lineage>
</organism>
<accession>A0A8T4HCE0</accession>
<dbReference type="Pfam" id="PF04187">
    <property type="entry name" value="Cofac_haem_bdg"/>
    <property type="match status" value="1"/>
</dbReference>
<reference evidence="2" key="1">
    <citation type="submission" date="2021-03" db="EMBL/GenBank/DDBJ databases">
        <authorList>
            <person name="Lu T."/>
            <person name="Wang Q."/>
            <person name="Han X."/>
        </authorList>
    </citation>
    <scope>NUCLEOTIDE SEQUENCE</scope>
    <source>
        <strain evidence="2">WQ 2009</strain>
    </source>
</reference>
<keyword evidence="3" id="KW-1185">Reference proteome</keyword>
<keyword evidence="2" id="KW-0449">Lipoprotein</keyword>
<dbReference type="InterPro" id="IPR007314">
    <property type="entry name" value="Cofac_haem-bd_dom"/>
</dbReference>